<sequence>MKRMITIGITIVFLVVSISIMISGQWLKNSFHENDQLFETVQSIESDIKKENWVQAENDIDYVTTAWRLVVNRIQFSVERELINEITTTIYYMKGGIQARDRSVVQQNIAYFYILWEGVGK</sequence>
<keyword evidence="1" id="KW-1133">Transmembrane helix</keyword>
<dbReference type="OrthoDB" id="1739442at2"/>
<dbReference type="AlphaFoldDB" id="A0A1E5LIW6"/>
<keyword evidence="1" id="KW-0472">Membrane</keyword>
<evidence type="ECO:0000256" key="1">
    <source>
        <dbReference type="SAM" id="Phobius"/>
    </source>
</evidence>
<dbReference type="Pfam" id="PF14276">
    <property type="entry name" value="DUF4363"/>
    <property type="match status" value="1"/>
</dbReference>
<keyword evidence="1" id="KW-0812">Transmembrane</keyword>
<gene>
    <name evidence="2" type="ORF">BFG57_10300</name>
</gene>
<dbReference type="RefSeq" id="WP_069715995.1">
    <property type="nucleotide sequence ID" value="NZ_MJEH01000006.1"/>
</dbReference>
<dbReference type="Proteomes" id="UP000095209">
    <property type="component" value="Unassembled WGS sequence"/>
</dbReference>
<dbReference type="STRING" id="1305675.BFG57_10300"/>
<dbReference type="InterPro" id="IPR025373">
    <property type="entry name" value="DUF4363"/>
</dbReference>
<evidence type="ECO:0000313" key="3">
    <source>
        <dbReference type="Proteomes" id="UP000095209"/>
    </source>
</evidence>
<name>A0A1E5LIW6_9BACI</name>
<evidence type="ECO:0008006" key="4">
    <source>
        <dbReference type="Google" id="ProtNLM"/>
    </source>
</evidence>
<comment type="caution">
    <text evidence="2">The sequence shown here is derived from an EMBL/GenBank/DDBJ whole genome shotgun (WGS) entry which is preliminary data.</text>
</comment>
<accession>A0A1E5LIW6</accession>
<evidence type="ECO:0000313" key="2">
    <source>
        <dbReference type="EMBL" id="OEH94027.1"/>
    </source>
</evidence>
<proteinExistence type="predicted"/>
<dbReference type="EMBL" id="MJEH01000006">
    <property type="protein sequence ID" value="OEH94027.1"/>
    <property type="molecule type" value="Genomic_DNA"/>
</dbReference>
<feature type="transmembrane region" description="Helical" evidence="1">
    <location>
        <begin position="7"/>
        <end position="27"/>
    </location>
</feature>
<keyword evidence="3" id="KW-1185">Reference proteome</keyword>
<organism evidence="2 3">
    <name type="scientific">Bacillus solimangrovi</name>
    <dbReference type="NCBI Taxonomy" id="1305675"/>
    <lineage>
        <taxon>Bacteria</taxon>
        <taxon>Bacillati</taxon>
        <taxon>Bacillota</taxon>
        <taxon>Bacilli</taxon>
        <taxon>Bacillales</taxon>
        <taxon>Bacillaceae</taxon>
        <taxon>Bacillus</taxon>
    </lineage>
</organism>
<reference evidence="2 3" key="1">
    <citation type="submission" date="2016-08" db="EMBL/GenBank/DDBJ databases">
        <title>Genome of Bacillus solimangrovi GH2-4.</title>
        <authorList>
            <person name="Lim S."/>
            <person name="Kim B.-C."/>
        </authorList>
    </citation>
    <scope>NUCLEOTIDE SEQUENCE [LARGE SCALE GENOMIC DNA]</scope>
    <source>
        <strain evidence="2 3">GH2-4</strain>
    </source>
</reference>
<protein>
    <recommendedName>
        <fullName evidence="4">DUF4363 domain-containing protein</fullName>
    </recommendedName>
</protein>